<dbReference type="Gene3D" id="2.130.10.130">
    <property type="entry name" value="Integrin alpha, N-terminal"/>
    <property type="match status" value="2"/>
</dbReference>
<dbReference type="SMART" id="SM00191">
    <property type="entry name" value="Int_alpha"/>
    <property type="match status" value="5"/>
</dbReference>
<gene>
    <name evidence="5" type="ORF">GCM10010439_25560</name>
</gene>
<keyword evidence="1 4" id="KW-0732">Signal</keyword>
<evidence type="ECO:0008006" key="7">
    <source>
        <dbReference type="Google" id="ProtNLM"/>
    </source>
</evidence>
<dbReference type="InterPro" id="IPR013519">
    <property type="entry name" value="Int_alpha_beta-p"/>
</dbReference>
<organism evidence="5 6">
    <name type="scientific">Actinocorallia aurantiaca</name>
    <dbReference type="NCBI Taxonomy" id="46204"/>
    <lineage>
        <taxon>Bacteria</taxon>
        <taxon>Bacillati</taxon>
        <taxon>Actinomycetota</taxon>
        <taxon>Actinomycetes</taxon>
        <taxon>Streptosporangiales</taxon>
        <taxon>Thermomonosporaceae</taxon>
        <taxon>Actinocorallia</taxon>
    </lineage>
</organism>
<dbReference type="EMBL" id="BAAATZ010000009">
    <property type="protein sequence ID" value="GAA2725500.1"/>
    <property type="molecule type" value="Genomic_DNA"/>
</dbReference>
<dbReference type="Proteomes" id="UP001501842">
    <property type="component" value="Unassembled WGS sequence"/>
</dbReference>
<keyword evidence="6" id="KW-1185">Reference proteome</keyword>
<name>A0ABP6GP04_9ACTN</name>
<evidence type="ECO:0000256" key="1">
    <source>
        <dbReference type="ARBA" id="ARBA00022729"/>
    </source>
</evidence>
<evidence type="ECO:0000256" key="3">
    <source>
        <dbReference type="ARBA" id="ARBA00023180"/>
    </source>
</evidence>
<accession>A0ABP6GP04</accession>
<feature type="signal peptide" evidence="4">
    <location>
        <begin position="1"/>
        <end position="31"/>
    </location>
</feature>
<evidence type="ECO:0000313" key="5">
    <source>
        <dbReference type="EMBL" id="GAA2725500.1"/>
    </source>
</evidence>
<proteinExistence type="predicted"/>
<dbReference type="InterPro" id="IPR028994">
    <property type="entry name" value="Integrin_alpha_N"/>
</dbReference>
<evidence type="ECO:0000256" key="2">
    <source>
        <dbReference type="ARBA" id="ARBA00022737"/>
    </source>
</evidence>
<keyword evidence="2" id="KW-0677">Repeat</keyword>
<comment type="caution">
    <text evidence="5">The sequence shown here is derived from an EMBL/GenBank/DDBJ whole genome shotgun (WGS) entry which is preliminary data.</text>
</comment>
<dbReference type="PANTHER" id="PTHR36220:SF1">
    <property type="entry name" value="GAMMA TUBULIN COMPLEX COMPONENT C-TERMINAL DOMAIN-CONTAINING PROTEIN"/>
    <property type="match status" value="1"/>
</dbReference>
<dbReference type="SUPFAM" id="SSF69318">
    <property type="entry name" value="Integrin alpha N-terminal domain"/>
    <property type="match status" value="1"/>
</dbReference>
<evidence type="ECO:0000313" key="6">
    <source>
        <dbReference type="Proteomes" id="UP001501842"/>
    </source>
</evidence>
<dbReference type="InterPro" id="IPR013517">
    <property type="entry name" value="FG-GAP"/>
</dbReference>
<dbReference type="RefSeq" id="WP_344450543.1">
    <property type="nucleotide sequence ID" value="NZ_BAAATZ010000009.1"/>
</dbReference>
<sequence>MKKWKPVGAGILGGCALLAAAFLVPTGPAGAASCKQASRADFNGDGRDDFAVGDAKATIGDAVAAGQVTVLYGGDRPGRGELVPLAGEPQPGAGFGYSVTTGHLNGDGCLDLVVGSPWADEGTGSVRLFLGSPEGLRPGAVLKPSRATRTFGWSVATAAGTGPDGVTIAVGAPYEEVGSKPSAGAVHLFSLDGGAAATARGVIDQDDDRAEGVSEAGDLFGWAVALGRIRGDADRHDLVVSEPGEDVDGQGTDVGSFSVVEDVFTDRVSKGEHWHYKNLGIGAPTPGGNIGWSLAHLREGETSYVAVGAPGHTVDGKELAGTVVVLTSTGGGLGSPKIVQQNRDEKPYIEAGDRYGWSLALAGNDVTGGGVHLAVGVPHDGPGTGSTPESGWAHLVPLARPGEALLIDALNSDVPGDPEPYQHFGWSVSFITGALVIGVPEGRDAPCGSLIVRPFRDGDPVRIVPESENDEADFGGALAGAPG</sequence>
<dbReference type="PANTHER" id="PTHR36220">
    <property type="entry name" value="UNNAMED PRODUCT"/>
    <property type="match status" value="1"/>
</dbReference>
<dbReference type="PROSITE" id="PS51470">
    <property type="entry name" value="FG_GAP"/>
    <property type="match status" value="1"/>
</dbReference>
<dbReference type="Pfam" id="PF01839">
    <property type="entry name" value="FG-GAP"/>
    <property type="match status" value="1"/>
</dbReference>
<dbReference type="PROSITE" id="PS51257">
    <property type="entry name" value="PROKAR_LIPOPROTEIN"/>
    <property type="match status" value="1"/>
</dbReference>
<protein>
    <recommendedName>
        <fullName evidence="7">FG-GAP repeat protein</fullName>
    </recommendedName>
</protein>
<evidence type="ECO:0000256" key="4">
    <source>
        <dbReference type="SAM" id="SignalP"/>
    </source>
</evidence>
<reference evidence="6" key="1">
    <citation type="journal article" date="2019" name="Int. J. Syst. Evol. Microbiol.">
        <title>The Global Catalogue of Microorganisms (GCM) 10K type strain sequencing project: providing services to taxonomists for standard genome sequencing and annotation.</title>
        <authorList>
            <consortium name="The Broad Institute Genomics Platform"/>
            <consortium name="The Broad Institute Genome Sequencing Center for Infectious Disease"/>
            <person name="Wu L."/>
            <person name="Ma J."/>
        </authorList>
    </citation>
    <scope>NUCLEOTIDE SEQUENCE [LARGE SCALE GENOMIC DNA]</scope>
    <source>
        <strain evidence="6">JCM 8201</strain>
    </source>
</reference>
<keyword evidence="3" id="KW-0325">Glycoprotein</keyword>
<feature type="chain" id="PRO_5045942343" description="FG-GAP repeat protein" evidence="4">
    <location>
        <begin position="32"/>
        <end position="483"/>
    </location>
</feature>